<sequence>MGIDYSSTYQNGRVRTQSERRVSALLQQNLQTLPGGGVGAPTVLTDVPASDPIMQQEVLGPILPGLTVSFKTADQLEKL</sequence>
<reference evidence="1 2" key="1">
    <citation type="journal article" date="2012" name="Genome Biol.">
        <title>Sequencing three crocodilian genomes to illuminate the evolution of archosaurs and amniotes.</title>
        <authorList>
            <person name="St John J.A."/>
            <person name="Braun E.L."/>
            <person name="Isberg S.R."/>
            <person name="Miles L.G."/>
            <person name="Chong A.Y."/>
            <person name="Gongora J."/>
            <person name="Dalzell P."/>
            <person name="Moran C."/>
            <person name="Bed'hom B."/>
            <person name="Abzhanov A."/>
            <person name="Burgess S.C."/>
            <person name="Cooksey A.M."/>
            <person name="Castoe T.A."/>
            <person name="Crawford N.G."/>
            <person name="Densmore L.D."/>
            <person name="Drew J.C."/>
            <person name="Edwards S.V."/>
            <person name="Faircloth B.C."/>
            <person name="Fujita M.K."/>
            <person name="Greenwold M.J."/>
            <person name="Hoffmann F.G."/>
            <person name="Howard J.M."/>
            <person name="Iguchi T."/>
            <person name="Janes D.E."/>
            <person name="Khan S.Y."/>
            <person name="Kohno S."/>
            <person name="de Koning A.J."/>
            <person name="Lance S.L."/>
            <person name="McCarthy F.M."/>
            <person name="McCormack J.E."/>
            <person name="Merchant M.E."/>
            <person name="Peterson D.G."/>
            <person name="Pollock D.D."/>
            <person name="Pourmand N."/>
            <person name="Raney B.J."/>
            <person name="Roessler K.A."/>
            <person name="Sanford J.R."/>
            <person name="Sawyer R.H."/>
            <person name="Schmidt C.J."/>
            <person name="Triplett E.W."/>
            <person name="Tuberville T.D."/>
            <person name="Venegas-Anaya M."/>
            <person name="Howard J.T."/>
            <person name="Jarvis E.D."/>
            <person name="Guillette L.J.Jr."/>
            <person name="Glenn T.C."/>
            <person name="Green R.E."/>
            <person name="Ray D.A."/>
        </authorList>
    </citation>
    <scope>NUCLEOTIDE SEQUENCE [LARGE SCALE GENOMIC DNA]</scope>
    <source>
        <strain evidence="1">KSC_2009_1</strain>
    </source>
</reference>
<evidence type="ECO:0000313" key="2">
    <source>
        <dbReference type="Proteomes" id="UP000050525"/>
    </source>
</evidence>
<evidence type="ECO:0000313" key="1">
    <source>
        <dbReference type="EMBL" id="KYO39650.1"/>
    </source>
</evidence>
<dbReference type="Gene3D" id="3.40.309.10">
    <property type="entry name" value="Aldehyde Dehydrogenase, Chain A, domain 2"/>
    <property type="match status" value="1"/>
</dbReference>
<protein>
    <submittedName>
        <fullName evidence="1">Uncharacterized protein</fullName>
    </submittedName>
</protein>
<dbReference type="InterPro" id="IPR016161">
    <property type="entry name" value="Ald_DH/histidinol_DH"/>
</dbReference>
<dbReference type="AlphaFoldDB" id="A0A151NSH0"/>
<dbReference type="Proteomes" id="UP000050525">
    <property type="component" value="Unassembled WGS sequence"/>
</dbReference>
<comment type="caution">
    <text evidence="1">The sequence shown here is derived from an EMBL/GenBank/DDBJ whole genome shotgun (WGS) entry which is preliminary data.</text>
</comment>
<dbReference type="GO" id="GO:0016620">
    <property type="term" value="F:oxidoreductase activity, acting on the aldehyde or oxo group of donors, NAD or NADP as acceptor"/>
    <property type="evidence" value="ECO:0007669"/>
    <property type="project" value="InterPro"/>
</dbReference>
<proteinExistence type="predicted"/>
<dbReference type="EMBL" id="AKHW03002185">
    <property type="protein sequence ID" value="KYO39650.1"/>
    <property type="molecule type" value="Genomic_DNA"/>
</dbReference>
<accession>A0A151NSH0</accession>
<keyword evidence="2" id="KW-1185">Reference proteome</keyword>
<organism evidence="1 2">
    <name type="scientific">Alligator mississippiensis</name>
    <name type="common">American alligator</name>
    <dbReference type="NCBI Taxonomy" id="8496"/>
    <lineage>
        <taxon>Eukaryota</taxon>
        <taxon>Metazoa</taxon>
        <taxon>Chordata</taxon>
        <taxon>Craniata</taxon>
        <taxon>Vertebrata</taxon>
        <taxon>Euteleostomi</taxon>
        <taxon>Archelosauria</taxon>
        <taxon>Archosauria</taxon>
        <taxon>Crocodylia</taxon>
        <taxon>Alligatoridae</taxon>
        <taxon>Alligatorinae</taxon>
        <taxon>Alligator</taxon>
    </lineage>
</organism>
<dbReference type="InterPro" id="IPR016163">
    <property type="entry name" value="Ald_DH_C"/>
</dbReference>
<name>A0A151NSH0_ALLMI</name>
<dbReference type="SUPFAM" id="SSF53720">
    <property type="entry name" value="ALDH-like"/>
    <property type="match status" value="1"/>
</dbReference>
<gene>
    <name evidence="1" type="ORF">Y1Q_0018704</name>
</gene>